<dbReference type="NCBIfam" id="NF002542">
    <property type="entry name" value="PRK02101.1-3"/>
    <property type="match status" value="1"/>
</dbReference>
<dbReference type="HAMAP" id="MF_00652">
    <property type="entry name" value="UPF0246"/>
    <property type="match status" value="1"/>
</dbReference>
<comment type="similarity">
    <text evidence="1">Belongs to the UPF0246 family.</text>
</comment>
<dbReference type="Proteomes" id="UP000679352">
    <property type="component" value="Chromosome"/>
</dbReference>
<keyword evidence="3" id="KW-1185">Reference proteome</keyword>
<dbReference type="KEGG" id="gfu:KM031_07995"/>
<dbReference type="RefSeq" id="WP_215506383.1">
    <property type="nucleotide sequence ID" value="NZ_CP076361.1"/>
</dbReference>
<evidence type="ECO:0000256" key="1">
    <source>
        <dbReference type="HAMAP-Rule" id="MF_00652"/>
    </source>
</evidence>
<dbReference type="Pfam" id="PF03883">
    <property type="entry name" value="H2O2_YaaD"/>
    <property type="match status" value="1"/>
</dbReference>
<proteinExistence type="inferred from homology"/>
<dbReference type="InterPro" id="IPR005583">
    <property type="entry name" value="YaaA"/>
</dbReference>
<organism evidence="2 3">
    <name type="scientific">Gemmobacter fulvus</name>
    <dbReference type="NCBI Taxonomy" id="2840474"/>
    <lineage>
        <taxon>Bacteria</taxon>
        <taxon>Pseudomonadati</taxon>
        <taxon>Pseudomonadota</taxon>
        <taxon>Alphaproteobacteria</taxon>
        <taxon>Rhodobacterales</taxon>
        <taxon>Paracoccaceae</taxon>
        <taxon>Gemmobacter</taxon>
    </lineage>
</organism>
<dbReference type="PANTHER" id="PTHR30283">
    <property type="entry name" value="PEROXIDE STRESS RESPONSE PROTEIN YAAA"/>
    <property type="match status" value="1"/>
</dbReference>
<name>A0A975PAF2_9RHOB</name>
<dbReference type="AlphaFoldDB" id="A0A975PAF2"/>
<reference evidence="2" key="1">
    <citation type="submission" date="2021-06" db="EMBL/GenBank/DDBJ databases">
        <title>Direct submission.</title>
        <authorList>
            <person name="Lee C.-S."/>
            <person name="Jin L."/>
        </authorList>
    </citation>
    <scope>NUCLEOTIDE SEQUENCE</scope>
    <source>
        <strain evidence="2">Con5</strain>
    </source>
</reference>
<accession>A0A975PAF2</accession>
<dbReference type="GO" id="GO:0033194">
    <property type="term" value="P:response to hydroperoxide"/>
    <property type="evidence" value="ECO:0007669"/>
    <property type="project" value="TreeGrafter"/>
</dbReference>
<dbReference type="GO" id="GO:0005829">
    <property type="term" value="C:cytosol"/>
    <property type="evidence" value="ECO:0007669"/>
    <property type="project" value="TreeGrafter"/>
</dbReference>
<gene>
    <name evidence="2" type="primary">yaaA</name>
    <name evidence="2" type="ORF">KM031_07995</name>
</gene>
<sequence length="254" mass="27494">MLTVISPAKRLEPAPGLLPAGMTAQDPAFQEEARALAAVARGLSPDALRKLMDISPALAELNAGRFSAFGTQPKAPAALLFAGDTYAGLEAKTLDPDAWRWAEGHLRILSGLYGLLRPTDCIEPYRLEMGSRLATDRGATLYHWWGARLASALNDLAAEQGSAVLVNCASVEYFSAVDTGALRLRVITPVFLEDRAGAQKVVSFWAKKARGAMARFILEQRLTDPDTLRDFTAGGYRYCPASSAPERPVFLRQS</sequence>
<evidence type="ECO:0000313" key="3">
    <source>
        <dbReference type="Proteomes" id="UP000679352"/>
    </source>
</evidence>
<protein>
    <recommendedName>
        <fullName evidence="1">UPF0246 protein KM031_07995</fullName>
    </recommendedName>
</protein>
<dbReference type="PANTHER" id="PTHR30283:SF4">
    <property type="entry name" value="PEROXIDE STRESS RESISTANCE PROTEIN YAAA"/>
    <property type="match status" value="1"/>
</dbReference>
<dbReference type="EMBL" id="CP076361">
    <property type="protein sequence ID" value="QWK91786.1"/>
    <property type="molecule type" value="Genomic_DNA"/>
</dbReference>
<evidence type="ECO:0000313" key="2">
    <source>
        <dbReference type="EMBL" id="QWK91786.1"/>
    </source>
</evidence>